<protein>
    <submittedName>
        <fullName evidence="6">DNA-binding response regulator</fullName>
    </submittedName>
    <submittedName>
        <fullName evidence="7">Two component transcriptional regulator, LuxR family</fullName>
    </submittedName>
</protein>
<dbReference type="InterPro" id="IPR001789">
    <property type="entry name" value="Sig_transdc_resp-reg_receiver"/>
</dbReference>
<dbReference type="EMBL" id="MUGO01000001">
    <property type="protein sequence ID" value="PQA98067.1"/>
    <property type="molecule type" value="Genomic_DNA"/>
</dbReference>
<keyword evidence="2 6" id="KW-0238">DNA-binding</keyword>
<dbReference type="EMBL" id="FTOJ01000004">
    <property type="protein sequence ID" value="SIS84277.1"/>
    <property type="molecule type" value="Genomic_DNA"/>
</dbReference>
<evidence type="ECO:0000313" key="6">
    <source>
        <dbReference type="EMBL" id="PQA98067.1"/>
    </source>
</evidence>
<organism evidence="7 8">
    <name type="scientific">Chryseobacterium piscicola</name>
    <dbReference type="NCBI Taxonomy" id="551459"/>
    <lineage>
        <taxon>Bacteria</taxon>
        <taxon>Pseudomonadati</taxon>
        <taxon>Bacteroidota</taxon>
        <taxon>Flavobacteriia</taxon>
        <taxon>Flavobacteriales</taxon>
        <taxon>Weeksellaceae</taxon>
        <taxon>Chryseobacterium group</taxon>
        <taxon>Chryseobacterium</taxon>
    </lineage>
</organism>
<reference evidence="7" key="2">
    <citation type="submission" date="2017-01" db="EMBL/GenBank/DDBJ databases">
        <authorList>
            <person name="Mah S.A."/>
            <person name="Swanson W.J."/>
            <person name="Moy G.W."/>
            <person name="Vacquier V.D."/>
        </authorList>
    </citation>
    <scope>NUCLEOTIDE SEQUENCE [LARGE SCALE GENOMIC DNA]</scope>
    <source>
        <strain evidence="7">DSM 21068</strain>
    </source>
</reference>
<dbReference type="InterPro" id="IPR011006">
    <property type="entry name" value="CheY-like_superfamily"/>
</dbReference>
<dbReference type="Pfam" id="PF00196">
    <property type="entry name" value="GerE"/>
    <property type="match status" value="1"/>
</dbReference>
<reference evidence="8" key="3">
    <citation type="submission" date="2017-01" db="EMBL/GenBank/DDBJ databases">
        <authorList>
            <person name="Varghese N."/>
            <person name="Submissions S."/>
        </authorList>
    </citation>
    <scope>NUCLEOTIDE SEQUENCE [LARGE SCALE GENOMIC DNA]</scope>
    <source>
        <strain evidence="8">DSM 21068</strain>
    </source>
</reference>
<evidence type="ECO:0000256" key="3">
    <source>
        <dbReference type="PROSITE-ProRule" id="PRU00169"/>
    </source>
</evidence>
<dbReference type="GO" id="GO:0000160">
    <property type="term" value="P:phosphorelay signal transduction system"/>
    <property type="evidence" value="ECO:0007669"/>
    <property type="project" value="InterPro"/>
</dbReference>
<dbReference type="Gene3D" id="1.10.10.10">
    <property type="entry name" value="Winged helix-like DNA-binding domain superfamily/Winged helix DNA-binding domain"/>
    <property type="match status" value="1"/>
</dbReference>
<dbReference type="PROSITE" id="PS50110">
    <property type="entry name" value="RESPONSE_REGULATORY"/>
    <property type="match status" value="1"/>
</dbReference>
<dbReference type="PRINTS" id="PR00038">
    <property type="entry name" value="HTHLUXR"/>
</dbReference>
<dbReference type="CDD" id="cd06170">
    <property type="entry name" value="LuxR_C_like"/>
    <property type="match status" value="1"/>
</dbReference>
<gene>
    <name evidence="6" type="ORF">B0A70_00315</name>
    <name evidence="7" type="ORF">SAMN05421796_104208</name>
</gene>
<dbReference type="InterPro" id="IPR016032">
    <property type="entry name" value="Sig_transdc_resp-reg_C-effctor"/>
</dbReference>
<feature type="domain" description="Response regulatory" evidence="5">
    <location>
        <begin position="10"/>
        <end position="126"/>
    </location>
</feature>
<accession>A0A1N7MDY8</accession>
<dbReference type="GO" id="GO:0003677">
    <property type="term" value="F:DNA binding"/>
    <property type="evidence" value="ECO:0007669"/>
    <property type="project" value="UniProtKB-KW"/>
</dbReference>
<evidence type="ECO:0000313" key="7">
    <source>
        <dbReference type="EMBL" id="SIS84277.1"/>
    </source>
</evidence>
<evidence type="ECO:0000313" key="8">
    <source>
        <dbReference type="Proteomes" id="UP000186246"/>
    </source>
</evidence>
<dbReference type="PANTHER" id="PTHR45566:SF2">
    <property type="entry name" value="NARL SUBFAMILY"/>
    <property type="match status" value="1"/>
</dbReference>
<evidence type="ECO:0000259" key="5">
    <source>
        <dbReference type="PROSITE" id="PS50110"/>
    </source>
</evidence>
<dbReference type="SUPFAM" id="SSF46894">
    <property type="entry name" value="C-terminal effector domain of the bipartite response regulators"/>
    <property type="match status" value="1"/>
</dbReference>
<keyword evidence="1 3" id="KW-0597">Phosphoprotein</keyword>
<dbReference type="AlphaFoldDB" id="A0A1N7MDY8"/>
<dbReference type="InterPro" id="IPR058245">
    <property type="entry name" value="NreC/VraR/RcsB-like_REC"/>
</dbReference>
<dbReference type="SUPFAM" id="SSF52172">
    <property type="entry name" value="CheY-like"/>
    <property type="match status" value="1"/>
</dbReference>
<keyword evidence="9" id="KW-1185">Reference proteome</keyword>
<dbReference type="SMART" id="SM00448">
    <property type="entry name" value="REC"/>
    <property type="match status" value="1"/>
</dbReference>
<feature type="domain" description="HTH luxR-type" evidence="4">
    <location>
        <begin position="149"/>
        <end position="213"/>
    </location>
</feature>
<evidence type="ECO:0000256" key="1">
    <source>
        <dbReference type="ARBA" id="ARBA00022553"/>
    </source>
</evidence>
<evidence type="ECO:0000256" key="2">
    <source>
        <dbReference type="ARBA" id="ARBA00023125"/>
    </source>
</evidence>
<dbReference type="Pfam" id="PF00072">
    <property type="entry name" value="Response_reg"/>
    <property type="match status" value="1"/>
</dbReference>
<dbReference type="Proteomes" id="UP000186246">
    <property type="component" value="Unassembled WGS sequence"/>
</dbReference>
<dbReference type="PROSITE" id="PS50043">
    <property type="entry name" value="HTH_LUXR_2"/>
    <property type="match status" value="1"/>
</dbReference>
<proteinExistence type="predicted"/>
<evidence type="ECO:0000313" key="9">
    <source>
        <dbReference type="Proteomes" id="UP000238314"/>
    </source>
</evidence>
<dbReference type="PROSITE" id="PS00622">
    <property type="entry name" value="HTH_LUXR_1"/>
    <property type="match status" value="1"/>
</dbReference>
<dbReference type="STRING" id="551459.SAMN05421796_104208"/>
<feature type="modified residue" description="4-aspartylphosphate" evidence="3">
    <location>
        <position position="61"/>
    </location>
</feature>
<dbReference type="PANTHER" id="PTHR45566">
    <property type="entry name" value="HTH-TYPE TRANSCRIPTIONAL REGULATOR YHJB-RELATED"/>
    <property type="match status" value="1"/>
</dbReference>
<dbReference type="Gene3D" id="3.40.50.2300">
    <property type="match status" value="1"/>
</dbReference>
<dbReference type="SMART" id="SM00421">
    <property type="entry name" value="HTH_LUXR"/>
    <property type="match status" value="1"/>
</dbReference>
<dbReference type="Proteomes" id="UP000238314">
    <property type="component" value="Unassembled WGS sequence"/>
</dbReference>
<dbReference type="InterPro" id="IPR000792">
    <property type="entry name" value="Tscrpt_reg_LuxR_C"/>
</dbReference>
<sequence>MTNQNLKNVTFVLADDHSLIRQGMEIVIEEAGFEGNIYHASTLQKLLKCVSENEIEIAVIDAVFPDGNSVTIIPELKKIKPELKVLVFSGLEEEDYALKFFNAGANGFLTKVSEEEEIKNALLKIYHEGRYISTVSQGLMMASLQVSPKQNLLSKLTEREIQIVKMYVQGYGNLEIANQLDIKQNTVSTIKKRVFEKLDIDNLVDLADLLKSL</sequence>
<dbReference type="CDD" id="cd17535">
    <property type="entry name" value="REC_NarL-like"/>
    <property type="match status" value="1"/>
</dbReference>
<dbReference type="InterPro" id="IPR051015">
    <property type="entry name" value="EvgA-like"/>
</dbReference>
<dbReference type="InterPro" id="IPR036388">
    <property type="entry name" value="WH-like_DNA-bd_sf"/>
</dbReference>
<dbReference type="RefSeq" id="WP_076451604.1">
    <property type="nucleotide sequence ID" value="NZ_FTOJ01000004.1"/>
</dbReference>
<reference evidence="6 9" key="1">
    <citation type="submission" date="2016-11" db="EMBL/GenBank/DDBJ databases">
        <title>Whole genomes of Flavobacteriaceae.</title>
        <authorList>
            <person name="Stine C."/>
            <person name="Li C."/>
            <person name="Tadesse D."/>
        </authorList>
    </citation>
    <scope>NUCLEOTIDE SEQUENCE [LARGE SCALE GENOMIC DNA]</scope>
    <source>
        <strain evidence="6 9">DSM 21068</strain>
    </source>
</reference>
<name>A0A1N7MDY8_9FLAO</name>
<evidence type="ECO:0000259" key="4">
    <source>
        <dbReference type="PROSITE" id="PS50043"/>
    </source>
</evidence>
<dbReference type="OrthoDB" id="1013073at2"/>
<dbReference type="GO" id="GO:0006355">
    <property type="term" value="P:regulation of DNA-templated transcription"/>
    <property type="evidence" value="ECO:0007669"/>
    <property type="project" value="InterPro"/>
</dbReference>